<feature type="transmembrane region" description="Helical" evidence="1">
    <location>
        <begin position="273"/>
        <end position="293"/>
    </location>
</feature>
<protein>
    <submittedName>
        <fullName evidence="2">ABC transporter permease</fullName>
    </submittedName>
</protein>
<evidence type="ECO:0000313" key="2">
    <source>
        <dbReference type="EMBL" id="KAB2817070.1"/>
    </source>
</evidence>
<name>A0A6L3ZIR5_9FLAO</name>
<dbReference type="Proteomes" id="UP000484164">
    <property type="component" value="Unassembled WGS sequence"/>
</dbReference>
<proteinExistence type="predicted"/>
<sequence>MDYSLKDLTLIYPNHVDEPQAKKTTVESKGIRESYFDRGLDDSRVSMGRAASFAASLEDLYQSVKDECRSNLDEQKELKRPTVEQQNRVLTDIIKKETYRDIKQKECDNLKSKTQQIDQDIASVKIHPARHGLQADKRPKAQFYIGLSVLIPISIYLFVFYISASYSAFFKEFRTDSLTAAIFDARALSKAFNDGLLEAVFVCTIPFAFMGLGYLIHMFMKNKSTVKVAILIGITFIFDVILAYQIDKNVYEFTRTLNSPAHNLGFALQNAQFWGIIFAGFVVYLIWGLVFDFTMKEFHNMDKVNRFIRKLKEDKLNFENRLREMTTSVEIVTAEIASLNEVVHELQGRIDGFIFPKQKYMVIHSSYVNGWNRGISTTHSLMENEKTRLVQACNEVEKAHLNKYELTGDQQEQVYYGSNPDSDV</sequence>
<reference evidence="2 3" key="1">
    <citation type="submission" date="2019-10" db="EMBL/GenBank/DDBJ databases">
        <title>Genome sequence of Phaeocystidibacter marisrubri JCM30614 (type strain).</title>
        <authorList>
            <person name="Bowman J.P."/>
        </authorList>
    </citation>
    <scope>NUCLEOTIDE SEQUENCE [LARGE SCALE GENOMIC DNA]</scope>
    <source>
        <strain evidence="2 3">JCM 30614</strain>
    </source>
</reference>
<feature type="transmembrane region" description="Helical" evidence="1">
    <location>
        <begin position="228"/>
        <end position="246"/>
    </location>
</feature>
<dbReference type="OrthoDB" id="635705at2"/>
<keyword evidence="1" id="KW-0812">Transmembrane</keyword>
<dbReference type="RefSeq" id="WP_151691641.1">
    <property type="nucleotide sequence ID" value="NZ_BMGX01000002.1"/>
</dbReference>
<keyword evidence="1" id="KW-1133">Transmembrane helix</keyword>
<accession>A0A6L3ZIR5</accession>
<evidence type="ECO:0000256" key="1">
    <source>
        <dbReference type="SAM" id="Phobius"/>
    </source>
</evidence>
<keyword evidence="1" id="KW-0472">Membrane</keyword>
<evidence type="ECO:0000313" key="3">
    <source>
        <dbReference type="Proteomes" id="UP000484164"/>
    </source>
</evidence>
<dbReference type="AlphaFoldDB" id="A0A6L3ZIR5"/>
<feature type="transmembrane region" description="Helical" evidence="1">
    <location>
        <begin position="196"/>
        <end position="216"/>
    </location>
</feature>
<dbReference type="EMBL" id="WBVQ01000001">
    <property type="protein sequence ID" value="KAB2817070.1"/>
    <property type="molecule type" value="Genomic_DNA"/>
</dbReference>
<gene>
    <name evidence="2" type="ORF">F8C82_01350</name>
</gene>
<organism evidence="2 3">
    <name type="scientific">Phaeocystidibacter marisrubri</name>
    <dbReference type="NCBI Taxonomy" id="1577780"/>
    <lineage>
        <taxon>Bacteria</taxon>
        <taxon>Pseudomonadati</taxon>
        <taxon>Bacteroidota</taxon>
        <taxon>Flavobacteriia</taxon>
        <taxon>Flavobacteriales</taxon>
        <taxon>Phaeocystidibacteraceae</taxon>
        <taxon>Phaeocystidibacter</taxon>
    </lineage>
</organism>
<feature type="transmembrane region" description="Helical" evidence="1">
    <location>
        <begin position="143"/>
        <end position="164"/>
    </location>
</feature>
<comment type="caution">
    <text evidence="2">The sequence shown here is derived from an EMBL/GenBank/DDBJ whole genome shotgun (WGS) entry which is preliminary data.</text>
</comment>
<keyword evidence="3" id="KW-1185">Reference proteome</keyword>